<evidence type="ECO:0000313" key="3">
    <source>
        <dbReference type="EMBL" id="MFC5068706.1"/>
    </source>
</evidence>
<dbReference type="EMBL" id="JBHSJF010000006">
    <property type="protein sequence ID" value="MFC5068706.1"/>
    <property type="molecule type" value="Genomic_DNA"/>
</dbReference>
<name>A0ABV9Z3K1_9HYPH</name>
<comment type="caution">
    <text evidence="3">The sequence shown here is derived from an EMBL/GenBank/DDBJ whole genome shotgun (WGS) entry which is preliminary data.</text>
</comment>
<evidence type="ECO:0000313" key="4">
    <source>
        <dbReference type="Proteomes" id="UP001595796"/>
    </source>
</evidence>
<evidence type="ECO:0000256" key="1">
    <source>
        <dbReference type="SAM" id="MobiDB-lite"/>
    </source>
</evidence>
<dbReference type="Proteomes" id="UP001595796">
    <property type="component" value="Unassembled WGS sequence"/>
</dbReference>
<feature type="chain" id="PRO_5045574247" evidence="2">
    <location>
        <begin position="23"/>
        <end position="236"/>
    </location>
</feature>
<feature type="signal peptide" evidence="2">
    <location>
        <begin position="1"/>
        <end position="22"/>
    </location>
</feature>
<keyword evidence="4" id="KW-1185">Reference proteome</keyword>
<feature type="compositionally biased region" description="Polar residues" evidence="1">
    <location>
        <begin position="101"/>
        <end position="110"/>
    </location>
</feature>
<feature type="compositionally biased region" description="Low complexity" evidence="1">
    <location>
        <begin position="122"/>
        <end position="159"/>
    </location>
</feature>
<reference evidence="4" key="1">
    <citation type="journal article" date="2019" name="Int. J. Syst. Evol. Microbiol.">
        <title>The Global Catalogue of Microorganisms (GCM) 10K type strain sequencing project: providing services to taxonomists for standard genome sequencing and annotation.</title>
        <authorList>
            <consortium name="The Broad Institute Genomics Platform"/>
            <consortium name="The Broad Institute Genome Sequencing Center for Infectious Disease"/>
            <person name="Wu L."/>
            <person name="Ma J."/>
        </authorList>
    </citation>
    <scope>NUCLEOTIDE SEQUENCE [LARGE SCALE GENOMIC DNA]</scope>
    <source>
        <strain evidence="4">CGMCC 1.16444</strain>
    </source>
</reference>
<organism evidence="3 4">
    <name type="scientific">Flaviflagellibacter deserti</name>
    <dbReference type="NCBI Taxonomy" id="2267266"/>
    <lineage>
        <taxon>Bacteria</taxon>
        <taxon>Pseudomonadati</taxon>
        <taxon>Pseudomonadota</taxon>
        <taxon>Alphaproteobacteria</taxon>
        <taxon>Hyphomicrobiales</taxon>
        <taxon>Flaviflagellibacter</taxon>
    </lineage>
</organism>
<feature type="compositionally biased region" description="Pro residues" evidence="1">
    <location>
        <begin position="36"/>
        <end position="46"/>
    </location>
</feature>
<feature type="compositionally biased region" description="Low complexity" evidence="1">
    <location>
        <begin position="84"/>
        <end position="99"/>
    </location>
</feature>
<protein>
    <submittedName>
        <fullName evidence="3">Uncharacterized protein</fullName>
    </submittedName>
</protein>
<keyword evidence="2" id="KW-0732">Signal</keyword>
<feature type="region of interest" description="Disordered" evidence="1">
    <location>
        <begin position="81"/>
        <end position="179"/>
    </location>
</feature>
<evidence type="ECO:0000256" key="2">
    <source>
        <dbReference type="SAM" id="SignalP"/>
    </source>
</evidence>
<feature type="region of interest" description="Disordered" evidence="1">
    <location>
        <begin position="24"/>
        <end position="47"/>
    </location>
</feature>
<dbReference type="RefSeq" id="WP_114956101.1">
    <property type="nucleotide sequence ID" value="NZ_JBHSJF010000006.1"/>
</dbReference>
<accession>A0ABV9Z3K1</accession>
<proteinExistence type="predicted"/>
<gene>
    <name evidence="3" type="ORF">ACFPFW_11870</name>
</gene>
<feature type="compositionally biased region" description="Low complexity" evidence="1">
    <location>
        <begin position="24"/>
        <end position="35"/>
    </location>
</feature>
<sequence>MKSHLLAALLAASTLTPFAAVAQTPPPADAAQPSAPAAPTPAPVAPAAPAAPAVAATPAAPASGPANICTELVAFLTPKPAAPAPASAPATSAQPAGSAQVAPSTQDPNKPTSTPGAPPPAAAASGGSAQQASGQSGTAVEAPKAGPAPAPGQGQNAPQTSGMSAPTPTPPDPPKKQASIKLDEAKAMADANDIPACHAAARKTRREGVDMPPALIALAALDLKYQAKAGPTVPAQ</sequence>